<dbReference type="AlphaFoldDB" id="A0A9W8HGR9"/>
<proteinExistence type="inferred from homology"/>
<dbReference type="Pfam" id="PF16672">
    <property type="entry name" value="LAMTOR5"/>
    <property type="match status" value="1"/>
</dbReference>
<reference evidence="7" key="1">
    <citation type="submission" date="2022-07" db="EMBL/GenBank/DDBJ databases">
        <title>Phylogenomic reconstructions and comparative analyses of Kickxellomycotina fungi.</title>
        <authorList>
            <person name="Reynolds N.K."/>
            <person name="Stajich J.E."/>
            <person name="Barry K."/>
            <person name="Grigoriev I.V."/>
            <person name="Crous P."/>
            <person name="Smith M.E."/>
        </authorList>
    </citation>
    <scope>NUCLEOTIDE SEQUENCE</scope>
    <source>
        <strain evidence="7">NBRC 105414</strain>
    </source>
</reference>
<evidence type="ECO:0000313" key="7">
    <source>
        <dbReference type="EMBL" id="KAJ2784771.1"/>
    </source>
</evidence>
<dbReference type="Proteomes" id="UP001140217">
    <property type="component" value="Unassembled WGS sequence"/>
</dbReference>
<evidence type="ECO:0000256" key="6">
    <source>
        <dbReference type="ARBA" id="ARBA00032692"/>
    </source>
</evidence>
<keyword evidence="8" id="KW-1185">Reference proteome</keyword>
<evidence type="ECO:0000256" key="3">
    <source>
        <dbReference type="ARBA" id="ARBA00007795"/>
    </source>
</evidence>
<dbReference type="PANTHER" id="PTHR13342">
    <property type="entry name" value="RAGULATOR COMPLEX PROTEIN LAMTOR5"/>
    <property type="match status" value="1"/>
</dbReference>
<dbReference type="OrthoDB" id="76862at2759"/>
<accession>A0A9W8HGR9</accession>
<evidence type="ECO:0000256" key="5">
    <source>
        <dbReference type="ARBA" id="ARBA00023228"/>
    </source>
</evidence>
<keyword evidence="4" id="KW-0963">Cytoplasm</keyword>
<sequence>MEAEISKAIKAVYQQDPTVVGVMVADDSGLCLASDGGIPEEAAGLFASIVARSHVVLPPGPNQSDDATPVVQIEAGQFVILVKQALSVTMGIVKDKAKGRSA</sequence>
<dbReference type="GO" id="GO:0005085">
    <property type="term" value="F:guanyl-nucleotide exchange factor activity"/>
    <property type="evidence" value="ECO:0007669"/>
    <property type="project" value="TreeGrafter"/>
</dbReference>
<dbReference type="PANTHER" id="PTHR13342:SF2">
    <property type="entry name" value="RAGULATOR COMPLEX PROTEIN LAMTOR5"/>
    <property type="match status" value="1"/>
</dbReference>
<dbReference type="GO" id="GO:0071986">
    <property type="term" value="C:Ragulator complex"/>
    <property type="evidence" value="ECO:0007669"/>
    <property type="project" value="InterPro"/>
</dbReference>
<evidence type="ECO:0000256" key="2">
    <source>
        <dbReference type="ARBA" id="ARBA00004496"/>
    </source>
</evidence>
<dbReference type="InterPro" id="IPR024135">
    <property type="entry name" value="LAMTOR5"/>
</dbReference>
<dbReference type="Gene3D" id="3.30.450.30">
    <property type="entry name" value="Dynein light chain 2a, cytoplasmic"/>
    <property type="match status" value="1"/>
</dbReference>
<comment type="caution">
    <text evidence="7">The sequence shown here is derived from an EMBL/GenBank/DDBJ whole genome shotgun (WGS) entry which is preliminary data.</text>
</comment>
<organism evidence="7 8">
    <name type="scientific">Coemansia javaensis</name>
    <dbReference type="NCBI Taxonomy" id="2761396"/>
    <lineage>
        <taxon>Eukaryota</taxon>
        <taxon>Fungi</taxon>
        <taxon>Fungi incertae sedis</taxon>
        <taxon>Zoopagomycota</taxon>
        <taxon>Kickxellomycotina</taxon>
        <taxon>Kickxellomycetes</taxon>
        <taxon>Kickxellales</taxon>
        <taxon>Kickxellaceae</taxon>
        <taxon>Coemansia</taxon>
    </lineage>
</organism>
<comment type="similarity">
    <text evidence="3">Belongs to the LAMTOR5 family.</text>
</comment>
<dbReference type="GO" id="GO:1904263">
    <property type="term" value="P:positive regulation of TORC1 signaling"/>
    <property type="evidence" value="ECO:0007669"/>
    <property type="project" value="TreeGrafter"/>
</dbReference>
<dbReference type="GO" id="GO:0071230">
    <property type="term" value="P:cellular response to amino acid stimulus"/>
    <property type="evidence" value="ECO:0007669"/>
    <property type="project" value="TreeGrafter"/>
</dbReference>
<evidence type="ECO:0000256" key="4">
    <source>
        <dbReference type="ARBA" id="ARBA00022490"/>
    </source>
</evidence>
<dbReference type="GO" id="GO:0043066">
    <property type="term" value="P:negative regulation of apoptotic process"/>
    <property type="evidence" value="ECO:0007669"/>
    <property type="project" value="InterPro"/>
</dbReference>
<dbReference type="EMBL" id="JANBUL010000020">
    <property type="protein sequence ID" value="KAJ2784771.1"/>
    <property type="molecule type" value="Genomic_DNA"/>
</dbReference>
<gene>
    <name evidence="7" type="ORF">H4R18_000898</name>
</gene>
<name>A0A9W8HGR9_9FUNG</name>
<comment type="subcellular location">
    <subcellularLocation>
        <location evidence="2">Cytoplasm</location>
    </subcellularLocation>
    <subcellularLocation>
        <location evidence="1">Lysosome</location>
    </subcellularLocation>
</comment>
<evidence type="ECO:0000256" key="1">
    <source>
        <dbReference type="ARBA" id="ARBA00004371"/>
    </source>
</evidence>
<evidence type="ECO:0000313" key="8">
    <source>
        <dbReference type="Proteomes" id="UP001140217"/>
    </source>
</evidence>
<protein>
    <recommendedName>
        <fullName evidence="6">Late endosomal/lysosomal adaptor and MAPK and MTOR activator 5</fullName>
    </recommendedName>
</protein>
<keyword evidence="5" id="KW-0458">Lysosome</keyword>